<keyword evidence="1" id="KW-0472">Membrane</keyword>
<accession>A0A6N9TC22</accession>
<gene>
    <name evidence="2" type="ORF">GTQ48_04120</name>
</gene>
<keyword evidence="3" id="KW-1185">Reference proteome</keyword>
<dbReference type="Proteomes" id="UP000471381">
    <property type="component" value="Unassembled WGS sequence"/>
</dbReference>
<proteinExistence type="predicted"/>
<sequence>MDLQLAALSLVECILAVISLLLIIAVIVLYTKLRKTTELLENLTVRVSKELSSMAVQVNDANNQQSEIQTRSVVISQHLQRIDEKQQDVDNQLRELKFQDPSLKLYQRAADLVKQGATIEEIIETCDIPRAEAEMLVMVHKSGS</sequence>
<dbReference type="AlphaFoldDB" id="A0A6N9TC22"/>
<evidence type="ECO:0000313" key="3">
    <source>
        <dbReference type="Proteomes" id="UP000471381"/>
    </source>
</evidence>
<dbReference type="RefSeq" id="WP_163105296.1">
    <property type="nucleotide sequence ID" value="NZ_JAAAWO010000002.1"/>
</dbReference>
<name>A0A6N9TC22_9ALTE</name>
<feature type="transmembrane region" description="Helical" evidence="1">
    <location>
        <begin position="6"/>
        <end position="30"/>
    </location>
</feature>
<dbReference type="Pfam" id="PF10975">
    <property type="entry name" value="DUF2802"/>
    <property type="match status" value="1"/>
</dbReference>
<comment type="caution">
    <text evidence="2">The sequence shown here is derived from an EMBL/GenBank/DDBJ whole genome shotgun (WGS) entry which is preliminary data.</text>
</comment>
<reference evidence="2 3" key="1">
    <citation type="submission" date="2020-01" db="EMBL/GenBank/DDBJ databases">
        <title>Genomes of bacteria type strains.</title>
        <authorList>
            <person name="Chen J."/>
            <person name="Zhu S."/>
            <person name="Yang J."/>
        </authorList>
    </citation>
    <scope>NUCLEOTIDE SEQUENCE [LARGE SCALE GENOMIC DNA]</scope>
    <source>
        <strain evidence="2 3">LMG 24078</strain>
    </source>
</reference>
<dbReference type="EMBL" id="JAAAWO010000002">
    <property type="protein sequence ID" value="NDW14720.1"/>
    <property type="molecule type" value="Genomic_DNA"/>
</dbReference>
<protein>
    <submittedName>
        <fullName evidence="2">DUF2802 domain-containing protein</fullName>
    </submittedName>
</protein>
<keyword evidence="1" id="KW-0812">Transmembrane</keyword>
<evidence type="ECO:0000313" key="2">
    <source>
        <dbReference type="EMBL" id="NDW14720.1"/>
    </source>
</evidence>
<dbReference type="InterPro" id="IPR021244">
    <property type="entry name" value="DUF2802"/>
</dbReference>
<organism evidence="2 3">
    <name type="scientific">Alteromonas genovensis</name>
    <dbReference type="NCBI Taxonomy" id="471225"/>
    <lineage>
        <taxon>Bacteria</taxon>
        <taxon>Pseudomonadati</taxon>
        <taxon>Pseudomonadota</taxon>
        <taxon>Gammaproteobacteria</taxon>
        <taxon>Alteromonadales</taxon>
        <taxon>Alteromonadaceae</taxon>
        <taxon>Alteromonas/Salinimonas group</taxon>
        <taxon>Alteromonas</taxon>
    </lineage>
</organism>
<keyword evidence="1" id="KW-1133">Transmembrane helix</keyword>
<evidence type="ECO:0000256" key="1">
    <source>
        <dbReference type="SAM" id="Phobius"/>
    </source>
</evidence>